<dbReference type="Proteomes" id="UP001175000">
    <property type="component" value="Unassembled WGS sequence"/>
</dbReference>
<feature type="region of interest" description="Disordered" evidence="1">
    <location>
        <begin position="39"/>
        <end position="60"/>
    </location>
</feature>
<evidence type="ECO:0000313" key="3">
    <source>
        <dbReference type="Proteomes" id="UP001175000"/>
    </source>
</evidence>
<protein>
    <submittedName>
        <fullName evidence="2">Uncharacterized protein</fullName>
    </submittedName>
</protein>
<feature type="region of interest" description="Disordered" evidence="1">
    <location>
        <begin position="366"/>
        <end position="406"/>
    </location>
</feature>
<accession>A0AA39WS60</accession>
<feature type="compositionally biased region" description="Low complexity" evidence="1">
    <location>
        <begin position="84"/>
        <end position="104"/>
    </location>
</feature>
<feature type="region of interest" description="Disordered" evidence="1">
    <location>
        <begin position="79"/>
        <end position="152"/>
    </location>
</feature>
<sequence length="406" mass="45465">MPYYSLFGEVPVEVPTPAHIRQIFYSCFGETIVEVNTRNTRVGTPSEPCTPVRPPGSDFRHDFEDPVWNFSRLKDQLLNPLDTPSNRDSSFPSSISSPETPPVSLSSGIEQDSGRLQNVRHRAPTPAAKQEFTAEDMESATSSLSSAESVSPGCSPPRWRAFIGATPVDLCSPASQNKPSTNLPPAPNVFAAGNYFHEITDWRLAEVFYKDIWPTDPGLMPPHIVGKVRVPRLNFKEVIILDDDSVALGNIASYFTSALPYDFQFEYQETARRQTGPRRAPYHQDGRHSHPVSAKQLAARLQIAVDEEKEKIHRRQQELEEEIHIGKRGVYGWEESESSDEITGERYFYPVNPKVLTAKLDALLSKEQEGEDTQRKSWANGSERTLFRGNTPLFSEGRVASESSLS</sequence>
<organism evidence="2 3">
    <name type="scientific">Immersiella caudata</name>
    <dbReference type="NCBI Taxonomy" id="314043"/>
    <lineage>
        <taxon>Eukaryota</taxon>
        <taxon>Fungi</taxon>
        <taxon>Dikarya</taxon>
        <taxon>Ascomycota</taxon>
        <taxon>Pezizomycotina</taxon>
        <taxon>Sordariomycetes</taxon>
        <taxon>Sordariomycetidae</taxon>
        <taxon>Sordariales</taxon>
        <taxon>Lasiosphaeriaceae</taxon>
        <taxon>Immersiella</taxon>
    </lineage>
</organism>
<gene>
    <name evidence="2" type="ORF">B0T14DRAFT_604172</name>
</gene>
<comment type="caution">
    <text evidence="2">The sequence shown here is derived from an EMBL/GenBank/DDBJ whole genome shotgun (WGS) entry which is preliminary data.</text>
</comment>
<evidence type="ECO:0000313" key="2">
    <source>
        <dbReference type="EMBL" id="KAK0620608.1"/>
    </source>
</evidence>
<feature type="compositionally biased region" description="Basic and acidic residues" evidence="1">
    <location>
        <begin position="366"/>
        <end position="375"/>
    </location>
</feature>
<reference evidence="2" key="1">
    <citation type="submission" date="2023-06" db="EMBL/GenBank/DDBJ databases">
        <title>Genome-scale phylogeny and comparative genomics of the fungal order Sordariales.</title>
        <authorList>
            <consortium name="Lawrence Berkeley National Laboratory"/>
            <person name="Hensen N."/>
            <person name="Bonometti L."/>
            <person name="Westerberg I."/>
            <person name="Brannstrom I.O."/>
            <person name="Guillou S."/>
            <person name="Cros-Aarteil S."/>
            <person name="Calhoun S."/>
            <person name="Haridas S."/>
            <person name="Kuo A."/>
            <person name="Mondo S."/>
            <person name="Pangilinan J."/>
            <person name="Riley R."/>
            <person name="Labutti K."/>
            <person name="Andreopoulos B."/>
            <person name="Lipzen A."/>
            <person name="Chen C."/>
            <person name="Yanf M."/>
            <person name="Daum C."/>
            <person name="Ng V."/>
            <person name="Clum A."/>
            <person name="Steindorff A."/>
            <person name="Ohm R."/>
            <person name="Martin F."/>
            <person name="Silar P."/>
            <person name="Natvig D."/>
            <person name="Lalanne C."/>
            <person name="Gautier V."/>
            <person name="Ament-Velasquez S.L."/>
            <person name="Kruys A."/>
            <person name="Hutchinson M.I."/>
            <person name="Powell A.J."/>
            <person name="Barry K."/>
            <person name="Miller A.N."/>
            <person name="Grigoriev I.V."/>
            <person name="Debuchy R."/>
            <person name="Gladieux P."/>
            <person name="Thoren M.H."/>
            <person name="Johannesson H."/>
        </authorList>
    </citation>
    <scope>NUCLEOTIDE SEQUENCE</scope>
    <source>
        <strain evidence="2">CBS 606.72</strain>
    </source>
</reference>
<feature type="compositionally biased region" description="Polar residues" evidence="1">
    <location>
        <begin position="105"/>
        <end position="116"/>
    </location>
</feature>
<feature type="compositionally biased region" description="Low complexity" evidence="1">
    <location>
        <begin position="139"/>
        <end position="151"/>
    </location>
</feature>
<dbReference type="AlphaFoldDB" id="A0AA39WS60"/>
<dbReference type="EMBL" id="JAULSU010000004">
    <property type="protein sequence ID" value="KAK0620608.1"/>
    <property type="molecule type" value="Genomic_DNA"/>
</dbReference>
<evidence type="ECO:0000256" key="1">
    <source>
        <dbReference type="SAM" id="MobiDB-lite"/>
    </source>
</evidence>
<keyword evidence="3" id="KW-1185">Reference proteome</keyword>
<proteinExistence type="predicted"/>
<name>A0AA39WS60_9PEZI</name>